<feature type="repeat" description="TPR" evidence="13">
    <location>
        <begin position="320"/>
        <end position="353"/>
    </location>
</feature>
<dbReference type="InterPro" id="IPR011990">
    <property type="entry name" value="TPR-like_helical_dom_sf"/>
</dbReference>
<dbReference type="PANTHER" id="PTHR21581:SF6">
    <property type="entry name" value="TRAFFICKING PROTEIN PARTICLE COMPLEX SUBUNIT 12"/>
    <property type="match status" value="1"/>
</dbReference>
<keyword evidence="8" id="KW-0539">Nucleus</keyword>
<comment type="caution">
    <text evidence="15">The sequence shown here is derived from an EMBL/GenBank/DDBJ whole genome shotgun (WGS) entry which is preliminary data.</text>
</comment>
<dbReference type="Pfam" id="PF14559">
    <property type="entry name" value="TPR_19"/>
    <property type="match status" value="1"/>
</dbReference>
<feature type="region of interest" description="Disordered" evidence="14">
    <location>
        <begin position="1"/>
        <end position="34"/>
    </location>
</feature>
<evidence type="ECO:0000256" key="13">
    <source>
        <dbReference type="PROSITE-ProRule" id="PRU00339"/>
    </source>
</evidence>
<evidence type="ECO:0000256" key="1">
    <source>
        <dbReference type="ARBA" id="ARBA00004123"/>
    </source>
</evidence>
<keyword evidence="3" id="KW-0813">Transport</keyword>
<protein>
    <recommendedName>
        <fullName evidence="11">Trafficking protein particle complex subunit 12</fullName>
    </recommendedName>
    <alternativeName>
        <fullName evidence="12">Tetratricopeptide repeat protein 15</fullName>
    </alternativeName>
</protein>
<comment type="function">
    <text evidence="9">Component of the TRAPP complex, which is involved in endoplasmic reticulum to Golgi apparatus trafficking at a very early stage. Also plays a role in chromosome congression, kinetochore assembly and stability and controls the recruitment of CENPE to the kinetochores.</text>
</comment>
<keyword evidence="6 13" id="KW-0802">TPR repeat</keyword>
<dbReference type="GO" id="GO:0005634">
    <property type="term" value="C:nucleus"/>
    <property type="evidence" value="ECO:0007669"/>
    <property type="project" value="UniProtKB-SubCell"/>
</dbReference>
<name>A0A9D3MZ06_ANGAN</name>
<evidence type="ECO:0000256" key="7">
    <source>
        <dbReference type="ARBA" id="ARBA00022892"/>
    </source>
</evidence>
<comment type="subunit">
    <text evidence="10">Component of the multisubunit TRAPP (transport protein particle) complex, which includes at least TRAPPC2, TRAPPC2L, TRAPPC3, TRAPPC3L, TRAPPC4, TRAPPC5, TRAPPC8, TRAPPC9, TRAPPC10, TRAPPC11 and TRAPPC12. Interacts with CENPE.</text>
</comment>
<keyword evidence="4" id="KW-0597">Phosphoprotein</keyword>
<evidence type="ECO:0000256" key="14">
    <source>
        <dbReference type="SAM" id="MobiDB-lite"/>
    </source>
</evidence>
<dbReference type="EMBL" id="JAFIRN010000001">
    <property type="protein sequence ID" value="KAG5857285.1"/>
    <property type="molecule type" value="Genomic_DNA"/>
</dbReference>
<dbReference type="GO" id="GO:0016192">
    <property type="term" value="P:vesicle-mediated transport"/>
    <property type="evidence" value="ECO:0007669"/>
    <property type="project" value="UniProtKB-KW"/>
</dbReference>
<keyword evidence="5" id="KW-0677">Repeat</keyword>
<dbReference type="GO" id="GO:0005794">
    <property type="term" value="C:Golgi apparatus"/>
    <property type="evidence" value="ECO:0007669"/>
    <property type="project" value="TreeGrafter"/>
</dbReference>
<evidence type="ECO:0000256" key="8">
    <source>
        <dbReference type="ARBA" id="ARBA00023242"/>
    </source>
</evidence>
<evidence type="ECO:0000256" key="10">
    <source>
        <dbReference type="ARBA" id="ARBA00066258"/>
    </source>
</evidence>
<dbReference type="InterPro" id="IPR019734">
    <property type="entry name" value="TPR_rpt"/>
</dbReference>
<evidence type="ECO:0000313" key="15">
    <source>
        <dbReference type="EMBL" id="KAG5857285.1"/>
    </source>
</evidence>
<dbReference type="Proteomes" id="UP001044222">
    <property type="component" value="Unassembled WGS sequence"/>
</dbReference>
<evidence type="ECO:0000256" key="4">
    <source>
        <dbReference type="ARBA" id="ARBA00022553"/>
    </source>
</evidence>
<proteinExistence type="predicted"/>
<dbReference type="SMART" id="SM00028">
    <property type="entry name" value="TPR"/>
    <property type="match status" value="4"/>
</dbReference>
<dbReference type="Gene3D" id="1.25.40.10">
    <property type="entry name" value="Tetratricopeptide repeat domain"/>
    <property type="match status" value="2"/>
</dbReference>
<evidence type="ECO:0000256" key="12">
    <source>
        <dbReference type="ARBA" id="ARBA00081147"/>
    </source>
</evidence>
<feature type="compositionally biased region" description="Basic and acidic residues" evidence="14">
    <location>
        <begin position="1"/>
        <end position="11"/>
    </location>
</feature>
<dbReference type="SUPFAM" id="SSF48452">
    <property type="entry name" value="TPR-like"/>
    <property type="match status" value="1"/>
</dbReference>
<evidence type="ECO:0000256" key="6">
    <source>
        <dbReference type="ARBA" id="ARBA00022803"/>
    </source>
</evidence>
<reference evidence="15" key="1">
    <citation type="submission" date="2021-01" db="EMBL/GenBank/DDBJ databases">
        <title>A chromosome-scale assembly of European eel, Anguilla anguilla.</title>
        <authorList>
            <person name="Henkel C."/>
            <person name="Jong-Raadsen S.A."/>
            <person name="Dufour S."/>
            <person name="Weltzien F.-A."/>
            <person name="Palstra A.P."/>
            <person name="Pelster B."/>
            <person name="Spaink H.P."/>
            <person name="Van Den Thillart G.E."/>
            <person name="Jansen H."/>
            <person name="Zahm M."/>
            <person name="Klopp C."/>
            <person name="Cedric C."/>
            <person name="Louis A."/>
            <person name="Berthelot C."/>
            <person name="Parey E."/>
            <person name="Roest Crollius H."/>
            <person name="Montfort J."/>
            <person name="Robinson-Rechavi M."/>
            <person name="Bucao C."/>
            <person name="Bouchez O."/>
            <person name="Gislard M."/>
            <person name="Lluch J."/>
            <person name="Milhes M."/>
            <person name="Lampietro C."/>
            <person name="Lopez Roques C."/>
            <person name="Donnadieu C."/>
            <person name="Braasch I."/>
            <person name="Desvignes T."/>
            <person name="Postlethwait J."/>
            <person name="Bobe J."/>
            <person name="Guiguen Y."/>
            <person name="Dirks R."/>
        </authorList>
    </citation>
    <scope>NUCLEOTIDE SEQUENCE</scope>
    <source>
        <strain evidence="15">Tag_6206</strain>
        <tissue evidence="15">Liver</tissue>
    </source>
</reference>
<evidence type="ECO:0000313" key="16">
    <source>
        <dbReference type="Proteomes" id="UP001044222"/>
    </source>
</evidence>
<sequence>MQQARSPERNGAEPAIARARRSPPPGLRPFDVERAAGGRAAPKCVCPVKKDRNYAGRELRGLRGLPRVSGVGRRNSCFIQREGPPFDEHQELEAAVDLTGRLLTAHGQGYGKSGLPTSHTTDSLQLWFVRLALLTKLSLFQNAELEFEPFGNLDQPDLYYEYYPTVYPGRRGSMVPFSMRVLHAELPQYLGKAQESLDRLHGMKIVCQTILDNLEQGMAEDGSMINITQENRQASIQLWRSRLCRVMYSMANCLLMMKDYVLAVEIYRSIIRYEPEQKPQLLSGIGRIFLQIGDIKTAERYFEDVEKAVQSKGDGQCLNTFVLMNRAFVYLSQNNYAEAHASFSDVLKIDPKNPVASNNAAVCLLYLGRLKESLGQLEGLVQQDPALYLHESVLFNLTTMYELESSRSNQKKQALLEAVSCREGDSFNTQCLKLV</sequence>
<keyword evidence="16" id="KW-1185">Reference proteome</keyword>
<evidence type="ECO:0000256" key="11">
    <source>
        <dbReference type="ARBA" id="ARBA00074587"/>
    </source>
</evidence>
<gene>
    <name evidence="15" type="ORF">ANANG_G00017830</name>
</gene>
<comment type="subcellular location">
    <subcellularLocation>
        <location evidence="2">Endoplasmic reticulum-Golgi intermediate compartment</location>
    </subcellularLocation>
    <subcellularLocation>
        <location evidence="1">Nucleus</location>
    </subcellularLocation>
</comment>
<dbReference type="AlphaFoldDB" id="A0A9D3MZ06"/>
<dbReference type="GO" id="GO:0005793">
    <property type="term" value="C:endoplasmic reticulum-Golgi intermediate compartment"/>
    <property type="evidence" value="ECO:0007669"/>
    <property type="project" value="UniProtKB-SubCell"/>
</dbReference>
<dbReference type="PROSITE" id="PS50005">
    <property type="entry name" value="TPR"/>
    <property type="match status" value="1"/>
</dbReference>
<accession>A0A9D3MZ06</accession>
<dbReference type="FunFam" id="1.25.40.10:FF:000170">
    <property type="entry name" value="Trafficking protein particle complex subunit 12"/>
    <property type="match status" value="1"/>
</dbReference>
<evidence type="ECO:0000256" key="3">
    <source>
        <dbReference type="ARBA" id="ARBA00022448"/>
    </source>
</evidence>
<organism evidence="15 16">
    <name type="scientific">Anguilla anguilla</name>
    <name type="common">European freshwater eel</name>
    <name type="synonym">Muraena anguilla</name>
    <dbReference type="NCBI Taxonomy" id="7936"/>
    <lineage>
        <taxon>Eukaryota</taxon>
        <taxon>Metazoa</taxon>
        <taxon>Chordata</taxon>
        <taxon>Craniata</taxon>
        <taxon>Vertebrata</taxon>
        <taxon>Euteleostomi</taxon>
        <taxon>Actinopterygii</taxon>
        <taxon>Neopterygii</taxon>
        <taxon>Teleostei</taxon>
        <taxon>Anguilliformes</taxon>
        <taxon>Anguillidae</taxon>
        <taxon>Anguilla</taxon>
    </lineage>
</organism>
<keyword evidence="7" id="KW-0931">ER-Golgi transport</keyword>
<dbReference type="PANTHER" id="PTHR21581">
    <property type="entry name" value="D-ALANYL-D-ALANINE CARBOXYPEPTIDASE"/>
    <property type="match status" value="1"/>
</dbReference>
<evidence type="ECO:0000256" key="5">
    <source>
        <dbReference type="ARBA" id="ARBA00022737"/>
    </source>
</evidence>
<evidence type="ECO:0000256" key="2">
    <source>
        <dbReference type="ARBA" id="ARBA00004399"/>
    </source>
</evidence>
<dbReference type="Pfam" id="PF13174">
    <property type="entry name" value="TPR_6"/>
    <property type="match status" value="1"/>
</dbReference>
<dbReference type="GO" id="GO:0030008">
    <property type="term" value="C:TRAPP complex"/>
    <property type="evidence" value="ECO:0007669"/>
    <property type="project" value="TreeGrafter"/>
</dbReference>
<evidence type="ECO:0000256" key="9">
    <source>
        <dbReference type="ARBA" id="ARBA00058339"/>
    </source>
</evidence>